<dbReference type="InterPro" id="IPR031107">
    <property type="entry name" value="Small_HSP"/>
</dbReference>
<protein>
    <submittedName>
        <fullName evidence="4">HSP20 family protein</fullName>
    </submittedName>
</protein>
<gene>
    <name evidence="4" type="ORF">EI71_00464</name>
</gene>
<evidence type="ECO:0000313" key="4">
    <source>
        <dbReference type="EMBL" id="RIA78152.1"/>
    </source>
</evidence>
<dbReference type="PROSITE" id="PS01031">
    <property type="entry name" value="SHSP"/>
    <property type="match status" value="1"/>
</dbReference>
<dbReference type="Gene3D" id="2.60.40.790">
    <property type="match status" value="1"/>
</dbReference>
<dbReference type="Pfam" id="PF00011">
    <property type="entry name" value="HSP20"/>
    <property type="match status" value="1"/>
</dbReference>
<evidence type="ECO:0000313" key="5">
    <source>
        <dbReference type="Proteomes" id="UP000266506"/>
    </source>
</evidence>
<organism evidence="4 5">
    <name type="scientific">Anaeroplasma bactoclasticum</name>
    <dbReference type="NCBI Taxonomy" id="2088"/>
    <lineage>
        <taxon>Bacteria</taxon>
        <taxon>Bacillati</taxon>
        <taxon>Mycoplasmatota</taxon>
        <taxon>Mollicutes</taxon>
        <taxon>Anaeroplasmatales</taxon>
        <taxon>Anaeroplasmataceae</taxon>
        <taxon>Anaeroplasma</taxon>
    </lineage>
</organism>
<comment type="similarity">
    <text evidence="1 2">Belongs to the small heat shock protein (HSP20) family.</text>
</comment>
<dbReference type="EMBL" id="QXEV01000003">
    <property type="protein sequence ID" value="RIA78152.1"/>
    <property type="molecule type" value="Genomic_DNA"/>
</dbReference>
<name>A0A397RXZ8_9MOLU</name>
<evidence type="ECO:0000256" key="2">
    <source>
        <dbReference type="RuleBase" id="RU003616"/>
    </source>
</evidence>
<comment type="caution">
    <text evidence="4">The sequence shown here is derived from an EMBL/GenBank/DDBJ whole genome shotgun (WGS) entry which is preliminary data.</text>
</comment>
<dbReference type="AlphaFoldDB" id="A0A397RXZ8"/>
<dbReference type="RefSeq" id="WP_162849694.1">
    <property type="nucleotide sequence ID" value="NZ_QXEV01000003.1"/>
</dbReference>
<dbReference type="PANTHER" id="PTHR11527">
    <property type="entry name" value="HEAT-SHOCK PROTEIN 20 FAMILY MEMBER"/>
    <property type="match status" value="1"/>
</dbReference>
<dbReference type="InParanoid" id="A0A397RXZ8"/>
<dbReference type="InterPro" id="IPR002068">
    <property type="entry name" value="A-crystallin/Hsp20_dom"/>
</dbReference>
<dbReference type="InterPro" id="IPR008978">
    <property type="entry name" value="HSP20-like_chaperone"/>
</dbReference>
<dbReference type="CDD" id="cd06471">
    <property type="entry name" value="ACD_LpsHSP_like"/>
    <property type="match status" value="1"/>
</dbReference>
<evidence type="ECO:0000256" key="1">
    <source>
        <dbReference type="PROSITE-ProRule" id="PRU00285"/>
    </source>
</evidence>
<sequence>MMNLDKKNENNLSLWDSFSSLWNDAFTKEMKTDIEENENEYVLTVEVPGMNKENVSVTFSDETLTIHVAREDNKDNKDKSYICKERTSIDMERSYYLENADENQITAKMENGILTLNVGKLKDIANPKKVINIE</sequence>
<proteinExistence type="inferred from homology"/>
<dbReference type="SUPFAM" id="SSF49764">
    <property type="entry name" value="HSP20-like chaperones"/>
    <property type="match status" value="1"/>
</dbReference>
<keyword evidence="5" id="KW-1185">Reference proteome</keyword>
<reference evidence="4 5" key="1">
    <citation type="submission" date="2018-08" db="EMBL/GenBank/DDBJ databases">
        <title>Genomic Encyclopedia of Archaeal and Bacterial Type Strains, Phase II (KMG-II): from individual species to whole genera.</title>
        <authorList>
            <person name="Goeker M."/>
        </authorList>
    </citation>
    <scope>NUCLEOTIDE SEQUENCE [LARGE SCALE GENOMIC DNA]</scope>
    <source>
        <strain evidence="4 5">ATCC 27112</strain>
    </source>
</reference>
<evidence type="ECO:0000259" key="3">
    <source>
        <dbReference type="PROSITE" id="PS01031"/>
    </source>
</evidence>
<dbReference type="Proteomes" id="UP000266506">
    <property type="component" value="Unassembled WGS sequence"/>
</dbReference>
<feature type="domain" description="SHSP" evidence="3">
    <location>
        <begin position="21"/>
        <end position="134"/>
    </location>
</feature>
<accession>A0A397RXZ8</accession>